<proteinExistence type="predicted"/>
<dbReference type="RefSeq" id="XP_045263400.1">
    <property type="nucleotide sequence ID" value="XM_045400727.1"/>
</dbReference>
<dbReference type="PANTHER" id="PTHR11271:SF37">
    <property type="entry name" value="FAMILY PROTEIN, PUTATIVE (AFU_ORTHOLOGUE AFUA_4G00460)-RELATED"/>
    <property type="match status" value="1"/>
</dbReference>
<evidence type="ECO:0000256" key="2">
    <source>
        <dbReference type="ARBA" id="ARBA00022723"/>
    </source>
</evidence>
<evidence type="ECO:0000256" key="1">
    <source>
        <dbReference type="ARBA" id="ARBA00001947"/>
    </source>
</evidence>
<evidence type="ECO:0000313" key="6">
    <source>
        <dbReference type="EMBL" id="KAF3804241.1"/>
    </source>
</evidence>
<comment type="cofactor">
    <cofactor evidence="1">
        <name>Zn(2+)</name>
        <dbReference type="ChEBI" id="CHEBI:29105"/>
    </cofactor>
</comment>
<dbReference type="SUPFAM" id="SSF51338">
    <property type="entry name" value="Composite domain of metallo-dependent hydrolases"/>
    <property type="match status" value="1"/>
</dbReference>
<dbReference type="InterPro" id="IPR051607">
    <property type="entry name" value="Metallo-dep_hydrolases"/>
</dbReference>
<sequence>MVWGWRYSEKVFKQVNGPADAQSHSIVRLQREKAFLKENRQQASLNMHTLNLVTSLAASVGLASASSVLLQGGTIVGFDDQTNSLNVVRNGSLLITDDRITAIYTAEEASSQPASGNETQVVDVTNKIITPGFVDTHRHGWQTAFKTIGSNTSLAEYFTRYGEYAAAGLLSPDDVYIGQLTGLYEALNAGVTTTLDHAHHTWSNATAEAGLKGSIDSGARVFWSYAFHNVTNYTVSEQLANFRDIATKAEFDGSATSLGVACDFFGPDPVLDQVNAVVDLAKEFNVSVITTHSLQGPWGITNSPEDLHAVGALNTSIPVVFSHASFLTYRGASLLRSTNQYISITPESEMHYGHTHPNSHLIQDQAAIGVDTHFTFSTDILTQARLWLQSTRRLLYQQVLAHWKVPTSTPMTANQAFLMATRNGGLALRRPDLGVIAKGAKADVVVWDGESPALLGWIDPVAAVILHASVGDIQHVLVDGKFVKKDRELVAANYSSVRTEFLRSARKIQDTWRNIPFEALDGAFSASGAAYEAPLEVDVLTGEQSGYGTTFV</sequence>
<feature type="domain" description="Amidohydrolase-related" evidence="5">
    <location>
        <begin position="128"/>
        <end position="483"/>
    </location>
</feature>
<accession>A0A8H4CI70</accession>
<keyword evidence="4" id="KW-0862">Zinc</keyword>
<comment type="caution">
    <text evidence="6">The sequence shown here is derived from an EMBL/GenBank/DDBJ whole genome shotgun (WGS) entry which is preliminary data.</text>
</comment>
<evidence type="ECO:0000256" key="4">
    <source>
        <dbReference type="ARBA" id="ARBA00022833"/>
    </source>
</evidence>
<dbReference type="GeneID" id="69007763"/>
<dbReference type="GO" id="GO:0019239">
    <property type="term" value="F:deaminase activity"/>
    <property type="evidence" value="ECO:0007669"/>
    <property type="project" value="TreeGrafter"/>
</dbReference>
<dbReference type="GO" id="GO:0046872">
    <property type="term" value="F:metal ion binding"/>
    <property type="evidence" value="ECO:0007669"/>
    <property type="project" value="UniProtKB-KW"/>
</dbReference>
<dbReference type="Gene3D" id="3.20.20.140">
    <property type="entry name" value="Metal-dependent hydrolases"/>
    <property type="match status" value="1"/>
</dbReference>
<dbReference type="SUPFAM" id="SSF51556">
    <property type="entry name" value="Metallo-dependent hydrolases"/>
    <property type="match status" value="1"/>
</dbReference>
<evidence type="ECO:0000259" key="5">
    <source>
        <dbReference type="Pfam" id="PF01979"/>
    </source>
</evidence>
<keyword evidence="2" id="KW-0479">Metal-binding</keyword>
<reference evidence="6" key="2">
    <citation type="submission" date="2020-03" db="EMBL/GenBank/DDBJ databases">
        <authorList>
            <person name="Fu F.-F."/>
            <person name="Chen J."/>
        </authorList>
    </citation>
    <scope>NUCLEOTIDE SEQUENCE</scope>
    <source>
        <strain evidence="6">Lc1</strain>
    </source>
</reference>
<dbReference type="GO" id="GO:0005829">
    <property type="term" value="C:cytosol"/>
    <property type="evidence" value="ECO:0007669"/>
    <property type="project" value="TreeGrafter"/>
</dbReference>
<protein>
    <submittedName>
        <fullName evidence="6">5-methylthioadenosine/S-adenosylhomocysteine deaminase</fullName>
    </submittedName>
</protein>
<evidence type="ECO:0000256" key="3">
    <source>
        <dbReference type="ARBA" id="ARBA00022801"/>
    </source>
</evidence>
<dbReference type="InterPro" id="IPR011059">
    <property type="entry name" value="Metal-dep_hydrolase_composite"/>
</dbReference>
<keyword evidence="7" id="KW-1185">Reference proteome</keyword>
<dbReference type="InterPro" id="IPR032466">
    <property type="entry name" value="Metal_Hydrolase"/>
</dbReference>
<organism evidence="6 7">
    <name type="scientific">Colletotrichum gloeosporioides</name>
    <name type="common">Anthracnose fungus</name>
    <name type="synonym">Glomerella cingulata</name>
    <dbReference type="NCBI Taxonomy" id="474922"/>
    <lineage>
        <taxon>Eukaryota</taxon>
        <taxon>Fungi</taxon>
        <taxon>Dikarya</taxon>
        <taxon>Ascomycota</taxon>
        <taxon>Pezizomycotina</taxon>
        <taxon>Sordariomycetes</taxon>
        <taxon>Hypocreomycetidae</taxon>
        <taxon>Glomerellales</taxon>
        <taxon>Glomerellaceae</taxon>
        <taxon>Colletotrichum</taxon>
        <taxon>Colletotrichum gloeosporioides species complex</taxon>
    </lineage>
</organism>
<dbReference type="Gene3D" id="2.30.40.10">
    <property type="entry name" value="Urease, subunit C, domain 1"/>
    <property type="match status" value="1"/>
</dbReference>
<dbReference type="Proteomes" id="UP000613401">
    <property type="component" value="Unassembled WGS sequence"/>
</dbReference>
<evidence type="ECO:0000313" key="7">
    <source>
        <dbReference type="Proteomes" id="UP000613401"/>
    </source>
</evidence>
<dbReference type="AlphaFoldDB" id="A0A8H4CI70"/>
<dbReference type="PANTHER" id="PTHR11271">
    <property type="entry name" value="GUANINE DEAMINASE"/>
    <property type="match status" value="1"/>
</dbReference>
<dbReference type="InterPro" id="IPR006680">
    <property type="entry name" value="Amidohydro-rel"/>
</dbReference>
<keyword evidence="3" id="KW-0378">Hydrolase</keyword>
<reference evidence="6" key="1">
    <citation type="journal article" date="2020" name="Phytopathology">
        <title>Genome sequence and comparative analysis of Colletotrichum gloeosporioides isolated from Liriodendron leaves.</title>
        <authorList>
            <person name="Fu F.F."/>
            <person name="Hao Z."/>
            <person name="Wang P."/>
            <person name="Lu Y."/>
            <person name="Xue L.J."/>
            <person name="Wei G."/>
            <person name="Tian Y."/>
            <person name="Baishi H."/>
            <person name="Xu H."/>
            <person name="Shi J."/>
            <person name="Cheng T."/>
            <person name="Wang G."/>
            <person name="Yi Y."/>
            <person name="Chen J."/>
        </authorList>
    </citation>
    <scope>NUCLEOTIDE SEQUENCE</scope>
    <source>
        <strain evidence="6">Lc1</strain>
    </source>
</reference>
<dbReference type="EMBL" id="WVTB01000050">
    <property type="protein sequence ID" value="KAF3804241.1"/>
    <property type="molecule type" value="Genomic_DNA"/>
</dbReference>
<name>A0A8H4CI70_COLGL</name>
<gene>
    <name evidence="6" type="ORF">GCG54_00000591</name>
</gene>
<dbReference type="Pfam" id="PF01979">
    <property type="entry name" value="Amidohydro_1"/>
    <property type="match status" value="1"/>
</dbReference>